<protein>
    <recommendedName>
        <fullName evidence="2">Phosphodiester glycosidase domain-containing protein</fullName>
    </recommendedName>
</protein>
<evidence type="ECO:0000259" key="2">
    <source>
        <dbReference type="Pfam" id="PF09992"/>
    </source>
</evidence>
<dbReference type="InterPro" id="IPR018711">
    <property type="entry name" value="NAGPA"/>
</dbReference>
<name>A0A6I6DFP2_9FIRM</name>
<keyword evidence="4" id="KW-1185">Reference proteome</keyword>
<evidence type="ECO:0000256" key="1">
    <source>
        <dbReference type="SAM" id="Coils"/>
    </source>
</evidence>
<keyword evidence="1" id="KW-0175">Coiled coil</keyword>
<dbReference type="RefSeq" id="WP_197079213.1">
    <property type="nucleotide sequence ID" value="NZ_CP046457.1"/>
</dbReference>
<dbReference type="PANTHER" id="PTHR40446">
    <property type="entry name" value="N-ACETYLGLUCOSAMINE-1-PHOSPHODIESTER ALPHA-N-ACETYLGLUCOSAMINIDASE"/>
    <property type="match status" value="1"/>
</dbReference>
<accession>A0A6I6DFP2</accession>
<sequence length="365" mass="41008">MLFKIKLFTLFSLFVVMPFLGVGLAYAQFQHFTLNEMEDIYIKDDAFQEDAYKISNELVDLGEAIGNLSNHTEASYQLINYIHSNAYEELQEYRKQHSSLQELLEQSDKQSQMSSEMLDYLLANMLGDPIGQTFGDKSTTKVYSLEEVGYRGYMAKVRLHDIEALELVLAQDKVEPSPGETTREAAERNDAILAVNAGGFYWHDGGLVTLGTTVVDGEIVSFSPDTSLSFVGFNDSGQLVGGFFETREEISEHNILHGSSFLPTLLKDGEKQPIPEDWANTRQPRTMIGHFTNGDLLFIVIDGRREGWSSGVTLEEAQEKLIEFNVRDAYNLDGGDSSTFYYDGDVLNKPSDGERRVKTNIIIKP</sequence>
<dbReference type="AlphaFoldDB" id="A0A6I6DFP2"/>
<dbReference type="Proteomes" id="UP000426444">
    <property type="component" value="Chromosome"/>
</dbReference>
<evidence type="ECO:0000313" key="4">
    <source>
        <dbReference type="Proteomes" id="UP000426444"/>
    </source>
</evidence>
<feature type="domain" description="Phosphodiester glycosidase" evidence="2">
    <location>
        <begin position="190"/>
        <end position="363"/>
    </location>
</feature>
<proteinExistence type="predicted"/>
<dbReference type="Pfam" id="PF09992">
    <property type="entry name" value="NAGPA"/>
    <property type="match status" value="1"/>
</dbReference>
<dbReference type="KEGG" id="salq:SYNTR_1169"/>
<dbReference type="EMBL" id="CP046457">
    <property type="protein sequence ID" value="QGT99762.1"/>
    <property type="molecule type" value="Genomic_DNA"/>
</dbReference>
<dbReference type="PANTHER" id="PTHR40446:SF2">
    <property type="entry name" value="N-ACETYLGLUCOSAMINE-1-PHOSPHODIESTER ALPHA-N-ACETYLGLUCOSAMINIDASE"/>
    <property type="match status" value="1"/>
</dbReference>
<reference evidence="4" key="1">
    <citation type="journal article" date="2019" name="Microbiology">
        <title>Complete Genome Sequence of an Uncultured Bacterium of the Candidate Phylum Bipolaricaulota.</title>
        <authorList>
            <person name="Kadnikov V.V."/>
            <person name="Mardanov A.V."/>
            <person name="Beletsky A.V."/>
            <person name="Frank Y.A."/>
            <person name="Karnachuk O.V."/>
            <person name="Ravin N.V."/>
        </authorList>
    </citation>
    <scope>NUCLEOTIDE SEQUENCE [LARGE SCALE GENOMIC DNA]</scope>
</reference>
<gene>
    <name evidence="3" type="ORF">SYNTR_1169</name>
</gene>
<organism evidence="3 4">
    <name type="scientific">Candidatus Syntrophocurvum alkaliphilum</name>
    <dbReference type="NCBI Taxonomy" id="2293317"/>
    <lineage>
        <taxon>Bacteria</taxon>
        <taxon>Bacillati</taxon>
        <taxon>Bacillota</taxon>
        <taxon>Clostridia</taxon>
        <taxon>Eubacteriales</taxon>
        <taxon>Syntrophomonadaceae</taxon>
        <taxon>Candidatus Syntrophocurvum</taxon>
    </lineage>
</organism>
<feature type="coiled-coil region" evidence="1">
    <location>
        <begin position="83"/>
        <end position="110"/>
    </location>
</feature>
<evidence type="ECO:0000313" key="3">
    <source>
        <dbReference type="EMBL" id="QGT99762.1"/>
    </source>
</evidence>